<reference evidence="2" key="1">
    <citation type="journal article" date="2020" name="bioRxiv">
        <title>Chromosome-level reference genome of the European wasp spider Argiope bruennichi: a resource for studies on range expansion and evolutionary adaptation.</title>
        <authorList>
            <person name="Sheffer M.M."/>
            <person name="Hoppe A."/>
            <person name="Krehenwinkel H."/>
            <person name="Uhl G."/>
            <person name="Kuss A.W."/>
            <person name="Jensen L."/>
            <person name="Jensen C."/>
            <person name="Gillespie R.G."/>
            <person name="Hoff K.J."/>
            <person name="Prost S."/>
        </authorList>
    </citation>
    <scope>NUCLEOTIDE SEQUENCE</scope>
</reference>
<keyword evidence="1" id="KW-0812">Transmembrane</keyword>
<comment type="caution">
    <text evidence="2">The sequence shown here is derived from an EMBL/GenBank/DDBJ whole genome shotgun (WGS) entry which is preliminary data.</text>
</comment>
<dbReference type="GO" id="GO:0140326">
    <property type="term" value="F:ATPase-coupled intramembrane lipid transporter activity"/>
    <property type="evidence" value="ECO:0007669"/>
    <property type="project" value="TreeGrafter"/>
</dbReference>
<evidence type="ECO:0000313" key="3">
    <source>
        <dbReference type="Proteomes" id="UP000807504"/>
    </source>
</evidence>
<feature type="transmembrane region" description="Helical" evidence="1">
    <location>
        <begin position="129"/>
        <end position="147"/>
    </location>
</feature>
<dbReference type="GO" id="GO:0005802">
    <property type="term" value="C:trans-Golgi network"/>
    <property type="evidence" value="ECO:0007669"/>
    <property type="project" value="TreeGrafter"/>
</dbReference>
<evidence type="ECO:0000313" key="2">
    <source>
        <dbReference type="EMBL" id="KAF8787830.1"/>
    </source>
</evidence>
<keyword evidence="1" id="KW-0472">Membrane</keyword>
<dbReference type="GO" id="GO:0016887">
    <property type="term" value="F:ATP hydrolysis activity"/>
    <property type="evidence" value="ECO:0007669"/>
    <property type="project" value="InterPro"/>
</dbReference>
<accession>A0A8T0FEY4</accession>
<dbReference type="InterPro" id="IPR001757">
    <property type="entry name" value="P_typ_ATPase"/>
</dbReference>
<organism evidence="2 3">
    <name type="scientific">Argiope bruennichi</name>
    <name type="common">Wasp spider</name>
    <name type="synonym">Aranea bruennichi</name>
    <dbReference type="NCBI Taxonomy" id="94029"/>
    <lineage>
        <taxon>Eukaryota</taxon>
        <taxon>Metazoa</taxon>
        <taxon>Ecdysozoa</taxon>
        <taxon>Arthropoda</taxon>
        <taxon>Chelicerata</taxon>
        <taxon>Arachnida</taxon>
        <taxon>Araneae</taxon>
        <taxon>Araneomorphae</taxon>
        <taxon>Entelegynae</taxon>
        <taxon>Araneoidea</taxon>
        <taxon>Araneidae</taxon>
        <taxon>Argiope</taxon>
    </lineage>
</organism>
<gene>
    <name evidence="2" type="ORF">HNY73_009390</name>
</gene>
<keyword evidence="1" id="KW-1133">Transmembrane helix</keyword>
<dbReference type="NCBIfam" id="TIGR01494">
    <property type="entry name" value="ATPase_P-type"/>
    <property type="match status" value="1"/>
</dbReference>
<dbReference type="Proteomes" id="UP000807504">
    <property type="component" value="Unassembled WGS sequence"/>
</dbReference>
<dbReference type="GO" id="GO:0005524">
    <property type="term" value="F:ATP binding"/>
    <property type="evidence" value="ECO:0007669"/>
    <property type="project" value="InterPro"/>
</dbReference>
<keyword evidence="3" id="KW-1185">Reference proteome</keyword>
<dbReference type="PANTHER" id="PTHR24092:SF5">
    <property type="entry name" value="PHOSPHOLIPID-TRANSPORTING ATPASE"/>
    <property type="match status" value="1"/>
</dbReference>
<evidence type="ECO:0000256" key="1">
    <source>
        <dbReference type="SAM" id="Phobius"/>
    </source>
</evidence>
<dbReference type="GO" id="GO:0005768">
    <property type="term" value="C:endosome"/>
    <property type="evidence" value="ECO:0007669"/>
    <property type="project" value="TreeGrafter"/>
</dbReference>
<dbReference type="EMBL" id="JABXBU010000015">
    <property type="protein sequence ID" value="KAF8787830.1"/>
    <property type="molecule type" value="Genomic_DNA"/>
</dbReference>
<dbReference type="GO" id="GO:0045332">
    <property type="term" value="P:phospholipid translocation"/>
    <property type="evidence" value="ECO:0007669"/>
    <property type="project" value="TreeGrafter"/>
</dbReference>
<dbReference type="GO" id="GO:0006890">
    <property type="term" value="P:retrograde vesicle-mediated transport, Golgi to endoplasmic reticulum"/>
    <property type="evidence" value="ECO:0007669"/>
    <property type="project" value="TreeGrafter"/>
</dbReference>
<reference evidence="2" key="2">
    <citation type="submission" date="2020-06" db="EMBL/GenBank/DDBJ databases">
        <authorList>
            <person name="Sheffer M."/>
        </authorList>
    </citation>
    <scope>NUCLEOTIDE SEQUENCE</scope>
</reference>
<dbReference type="Gene3D" id="3.40.50.1000">
    <property type="entry name" value="HAD superfamily/HAD-like"/>
    <property type="match status" value="1"/>
</dbReference>
<feature type="transmembrane region" description="Helical" evidence="1">
    <location>
        <begin position="208"/>
        <end position="231"/>
    </location>
</feature>
<name>A0A8T0FEY4_ARGBR</name>
<dbReference type="SUPFAM" id="SSF56784">
    <property type="entry name" value="HAD-like"/>
    <property type="match status" value="1"/>
</dbReference>
<proteinExistence type="predicted"/>
<dbReference type="InterPro" id="IPR023214">
    <property type="entry name" value="HAD_sf"/>
</dbReference>
<dbReference type="AlphaFoldDB" id="A0A8T0FEY4"/>
<dbReference type="GO" id="GO:0006897">
    <property type="term" value="P:endocytosis"/>
    <property type="evidence" value="ECO:0007669"/>
    <property type="project" value="TreeGrafter"/>
</dbReference>
<protein>
    <submittedName>
        <fullName evidence="2">Putative phospholipid-transporting ATPase IIB like protein</fullName>
    </submittedName>
</protein>
<dbReference type="GO" id="GO:0005886">
    <property type="term" value="C:plasma membrane"/>
    <property type="evidence" value="ECO:0007669"/>
    <property type="project" value="TreeGrafter"/>
</dbReference>
<sequence length="246" mass="27574">MELLCVTGVEDKLQDNVRPTLELLKNAGIKLCLKFYPSEFIELACQCPAVVCCRCSPTQKAEVVRLIQLETGKRACAIGDGGNDVSMIQAADVGIGIVGKEGKQASLAADFSVTQFSHIARLILVHGRYSGYIIYGGIIMYGALFLYKAEFIHIVSISFTALIFTELLMVAFTVRTWHWLMVIAELFSLIIYLLSLCFMKQFFDSEFIWTFAFLWKVTLLTVVSCVPLYVLKYLHRKVAPPSYAKV</sequence>
<dbReference type="PANTHER" id="PTHR24092">
    <property type="entry name" value="PROBABLE PHOSPHOLIPID-TRANSPORTING ATPASE"/>
    <property type="match status" value="1"/>
</dbReference>
<feature type="transmembrane region" description="Helical" evidence="1">
    <location>
        <begin position="153"/>
        <end position="172"/>
    </location>
</feature>
<feature type="transmembrane region" description="Helical" evidence="1">
    <location>
        <begin position="179"/>
        <end position="202"/>
    </location>
</feature>
<dbReference type="InterPro" id="IPR036412">
    <property type="entry name" value="HAD-like_sf"/>
</dbReference>